<dbReference type="GO" id="GO:0005524">
    <property type="term" value="F:ATP binding"/>
    <property type="evidence" value="ECO:0007669"/>
    <property type="project" value="UniProtKB-KW"/>
</dbReference>
<dbReference type="InterPro" id="IPR050351">
    <property type="entry name" value="BphY/WalK/GraS-like"/>
</dbReference>
<comment type="subcellular location">
    <subcellularLocation>
        <location evidence="2">Cell membrane</location>
        <topology evidence="2">Multi-pass membrane protein</topology>
    </subcellularLocation>
</comment>
<evidence type="ECO:0000256" key="10">
    <source>
        <dbReference type="ARBA" id="ARBA00023012"/>
    </source>
</evidence>
<evidence type="ECO:0000256" key="4">
    <source>
        <dbReference type="ARBA" id="ARBA00022475"/>
    </source>
</evidence>
<feature type="domain" description="Histidine kinase" evidence="13">
    <location>
        <begin position="126"/>
        <end position="345"/>
    </location>
</feature>
<keyword evidence="6" id="KW-0808">Transferase</keyword>
<dbReference type="SUPFAM" id="SSF47384">
    <property type="entry name" value="Homodimeric domain of signal transducing histidine kinase"/>
    <property type="match status" value="1"/>
</dbReference>
<dbReference type="AlphaFoldDB" id="A0A926KX55"/>
<keyword evidence="12" id="KW-0812">Transmembrane</keyword>
<dbReference type="InterPro" id="IPR036890">
    <property type="entry name" value="HATPase_C_sf"/>
</dbReference>
<proteinExistence type="predicted"/>
<dbReference type="EMBL" id="JACVVD010000011">
    <property type="protein sequence ID" value="MBD0383585.1"/>
    <property type="molecule type" value="Genomic_DNA"/>
</dbReference>
<keyword evidence="5" id="KW-0597">Phosphoprotein</keyword>
<evidence type="ECO:0000313" key="15">
    <source>
        <dbReference type="EMBL" id="MBD0383585.1"/>
    </source>
</evidence>
<dbReference type="Proteomes" id="UP000650466">
    <property type="component" value="Unassembled WGS sequence"/>
</dbReference>
<evidence type="ECO:0000256" key="9">
    <source>
        <dbReference type="ARBA" id="ARBA00022840"/>
    </source>
</evidence>
<keyword evidence="4" id="KW-1003">Cell membrane</keyword>
<dbReference type="PANTHER" id="PTHR45453">
    <property type="entry name" value="PHOSPHATE REGULON SENSOR PROTEIN PHOR"/>
    <property type="match status" value="1"/>
</dbReference>
<dbReference type="SUPFAM" id="SSF55874">
    <property type="entry name" value="ATPase domain of HSP90 chaperone/DNA topoisomerase II/histidine kinase"/>
    <property type="match status" value="1"/>
</dbReference>
<comment type="catalytic activity">
    <reaction evidence="1">
        <text>ATP + protein L-histidine = ADP + protein N-phospho-L-histidine.</text>
        <dbReference type="EC" id="2.7.13.3"/>
    </reaction>
</comment>
<evidence type="ECO:0000256" key="8">
    <source>
        <dbReference type="ARBA" id="ARBA00022777"/>
    </source>
</evidence>
<dbReference type="RefSeq" id="WP_188177359.1">
    <property type="nucleotide sequence ID" value="NZ_JACVVD010000011.1"/>
</dbReference>
<feature type="transmembrane region" description="Helical" evidence="12">
    <location>
        <begin position="36"/>
        <end position="56"/>
    </location>
</feature>
<sequence length="352" mass="39579">MKLRVYLLIASGVSTGMILLSLFICYQYMLLKWNDVVLLTTVTLVAAGVSMLLHFMMTRPLEKAIHAITQETTHIAEGHFQGQVPMIGPAEFQKLATQFNTMSSKLNESFQRLKTAEASRKELVANVSHDLRTPMASIQAFVEALQDDVIQDRDTFNRYLQTIRIETGRLDGLIQELFKLSQLDAGGTEFAPELYHVDHLLLDGLQSLAFHLEEKKLQIEVDVPDRLPPVAVMPQEMKRVLSNILHNAIRYSPAGGTIGIKAEQISDLFIRLQIEDQGEGIEEQDMNRIFDRFYRADPSRNRSSGGAGLGLAIAKSIVQLHGGKIGVESKPGQGSRFWFTLPIYKEQRQEEL</sequence>
<dbReference type="InterPro" id="IPR005467">
    <property type="entry name" value="His_kinase_dom"/>
</dbReference>
<dbReference type="FunFam" id="1.10.287.130:FF:000001">
    <property type="entry name" value="Two-component sensor histidine kinase"/>
    <property type="match status" value="1"/>
</dbReference>
<dbReference type="GO" id="GO:0005886">
    <property type="term" value="C:plasma membrane"/>
    <property type="evidence" value="ECO:0007669"/>
    <property type="project" value="UniProtKB-SubCell"/>
</dbReference>
<keyword evidence="10" id="KW-0902">Two-component regulatory system</keyword>
<keyword evidence="12" id="KW-1133">Transmembrane helix</keyword>
<dbReference type="InterPro" id="IPR003594">
    <property type="entry name" value="HATPase_dom"/>
</dbReference>
<dbReference type="SMART" id="SM00388">
    <property type="entry name" value="HisKA"/>
    <property type="match status" value="1"/>
</dbReference>
<dbReference type="InterPro" id="IPR003660">
    <property type="entry name" value="HAMP_dom"/>
</dbReference>
<evidence type="ECO:0000259" key="13">
    <source>
        <dbReference type="PROSITE" id="PS50109"/>
    </source>
</evidence>
<dbReference type="Gene3D" id="1.10.287.130">
    <property type="match status" value="1"/>
</dbReference>
<dbReference type="InterPro" id="IPR004358">
    <property type="entry name" value="Sig_transdc_His_kin-like_C"/>
</dbReference>
<organism evidence="15 16">
    <name type="scientific">Paenibacillus sedimenti</name>
    <dbReference type="NCBI Taxonomy" id="2770274"/>
    <lineage>
        <taxon>Bacteria</taxon>
        <taxon>Bacillati</taxon>
        <taxon>Bacillota</taxon>
        <taxon>Bacilli</taxon>
        <taxon>Bacillales</taxon>
        <taxon>Paenibacillaceae</taxon>
        <taxon>Paenibacillus</taxon>
    </lineage>
</organism>
<dbReference type="FunFam" id="3.30.565.10:FF:000006">
    <property type="entry name" value="Sensor histidine kinase WalK"/>
    <property type="match status" value="1"/>
</dbReference>
<comment type="caution">
    <text evidence="15">The sequence shown here is derived from an EMBL/GenBank/DDBJ whole genome shotgun (WGS) entry which is preliminary data.</text>
</comment>
<dbReference type="PROSITE" id="PS50885">
    <property type="entry name" value="HAMP"/>
    <property type="match status" value="1"/>
</dbReference>
<dbReference type="SMART" id="SM00304">
    <property type="entry name" value="HAMP"/>
    <property type="match status" value="1"/>
</dbReference>
<evidence type="ECO:0000256" key="6">
    <source>
        <dbReference type="ARBA" id="ARBA00022679"/>
    </source>
</evidence>
<dbReference type="CDD" id="cd00082">
    <property type="entry name" value="HisKA"/>
    <property type="match status" value="1"/>
</dbReference>
<name>A0A926KX55_9BACL</name>
<dbReference type="PROSITE" id="PS50109">
    <property type="entry name" value="HIS_KIN"/>
    <property type="match status" value="1"/>
</dbReference>
<dbReference type="Pfam" id="PF02518">
    <property type="entry name" value="HATPase_c"/>
    <property type="match status" value="1"/>
</dbReference>
<dbReference type="GO" id="GO:0004721">
    <property type="term" value="F:phosphoprotein phosphatase activity"/>
    <property type="evidence" value="ECO:0007669"/>
    <property type="project" value="TreeGrafter"/>
</dbReference>
<accession>A0A926KX55</accession>
<dbReference type="Pfam" id="PF00512">
    <property type="entry name" value="HisKA"/>
    <property type="match status" value="1"/>
</dbReference>
<keyword evidence="7" id="KW-0547">Nucleotide-binding</keyword>
<feature type="domain" description="HAMP" evidence="14">
    <location>
        <begin position="59"/>
        <end position="111"/>
    </location>
</feature>
<dbReference type="InterPro" id="IPR036097">
    <property type="entry name" value="HisK_dim/P_sf"/>
</dbReference>
<evidence type="ECO:0000256" key="11">
    <source>
        <dbReference type="ARBA" id="ARBA00023136"/>
    </source>
</evidence>
<evidence type="ECO:0000256" key="2">
    <source>
        <dbReference type="ARBA" id="ARBA00004651"/>
    </source>
</evidence>
<keyword evidence="8 15" id="KW-0418">Kinase</keyword>
<dbReference type="Gene3D" id="3.30.565.10">
    <property type="entry name" value="Histidine kinase-like ATPase, C-terminal domain"/>
    <property type="match status" value="1"/>
</dbReference>
<dbReference type="CDD" id="cd00075">
    <property type="entry name" value="HATPase"/>
    <property type="match status" value="1"/>
</dbReference>
<dbReference type="GO" id="GO:0000155">
    <property type="term" value="F:phosphorelay sensor kinase activity"/>
    <property type="evidence" value="ECO:0007669"/>
    <property type="project" value="InterPro"/>
</dbReference>
<dbReference type="PANTHER" id="PTHR45453:SF1">
    <property type="entry name" value="PHOSPHATE REGULON SENSOR PROTEIN PHOR"/>
    <property type="match status" value="1"/>
</dbReference>
<dbReference type="GO" id="GO:0016036">
    <property type="term" value="P:cellular response to phosphate starvation"/>
    <property type="evidence" value="ECO:0007669"/>
    <property type="project" value="TreeGrafter"/>
</dbReference>
<evidence type="ECO:0000313" key="16">
    <source>
        <dbReference type="Proteomes" id="UP000650466"/>
    </source>
</evidence>
<evidence type="ECO:0000256" key="12">
    <source>
        <dbReference type="SAM" id="Phobius"/>
    </source>
</evidence>
<dbReference type="Gene3D" id="6.10.340.10">
    <property type="match status" value="1"/>
</dbReference>
<feature type="transmembrane region" description="Helical" evidence="12">
    <location>
        <begin position="7"/>
        <end position="30"/>
    </location>
</feature>
<dbReference type="EC" id="2.7.13.3" evidence="3"/>
<evidence type="ECO:0000256" key="3">
    <source>
        <dbReference type="ARBA" id="ARBA00012438"/>
    </source>
</evidence>
<keyword evidence="9" id="KW-0067">ATP-binding</keyword>
<protein>
    <recommendedName>
        <fullName evidence="3">histidine kinase</fullName>
        <ecNumber evidence="3">2.7.13.3</ecNumber>
    </recommendedName>
</protein>
<evidence type="ECO:0000256" key="7">
    <source>
        <dbReference type="ARBA" id="ARBA00022741"/>
    </source>
</evidence>
<dbReference type="PRINTS" id="PR00344">
    <property type="entry name" value="BCTRLSENSOR"/>
</dbReference>
<gene>
    <name evidence="15" type="ORF">ICC18_26115</name>
</gene>
<evidence type="ECO:0000259" key="14">
    <source>
        <dbReference type="PROSITE" id="PS50885"/>
    </source>
</evidence>
<dbReference type="CDD" id="cd06225">
    <property type="entry name" value="HAMP"/>
    <property type="match status" value="1"/>
</dbReference>
<keyword evidence="11 12" id="KW-0472">Membrane</keyword>
<dbReference type="InterPro" id="IPR003661">
    <property type="entry name" value="HisK_dim/P_dom"/>
</dbReference>
<keyword evidence="16" id="KW-1185">Reference proteome</keyword>
<dbReference type="Pfam" id="PF00672">
    <property type="entry name" value="HAMP"/>
    <property type="match status" value="1"/>
</dbReference>
<evidence type="ECO:0000256" key="5">
    <source>
        <dbReference type="ARBA" id="ARBA00022553"/>
    </source>
</evidence>
<reference evidence="15" key="1">
    <citation type="submission" date="2020-09" db="EMBL/GenBank/DDBJ databases">
        <title>Draft Genome Sequence of Paenibacillus sp. WST5.</title>
        <authorList>
            <person name="Bao Z."/>
        </authorList>
    </citation>
    <scope>NUCLEOTIDE SEQUENCE</scope>
    <source>
        <strain evidence="15">WST5</strain>
    </source>
</reference>
<dbReference type="SMART" id="SM00387">
    <property type="entry name" value="HATPase_c"/>
    <property type="match status" value="1"/>
</dbReference>
<evidence type="ECO:0000256" key="1">
    <source>
        <dbReference type="ARBA" id="ARBA00000085"/>
    </source>
</evidence>